<dbReference type="Proteomes" id="UP000007488">
    <property type="component" value="Chromosome"/>
</dbReference>
<accession>F0SZ80</accession>
<dbReference type="eggNOG" id="COG0518">
    <property type="taxonomic scope" value="Bacteria"/>
</dbReference>
<dbReference type="HOGENOM" id="CLU_054974_4_1_9"/>
<keyword evidence="2" id="KW-0315">Glutamine amidotransferase</keyword>
<dbReference type="PANTHER" id="PTHR42695:SF5">
    <property type="entry name" value="GLUTAMINE AMIDOTRANSFERASE YLR126C-RELATED"/>
    <property type="match status" value="1"/>
</dbReference>
<protein>
    <submittedName>
        <fullName evidence="2">Glutamine amidotransferase class-I</fullName>
    </submittedName>
</protein>
<dbReference type="InterPro" id="IPR017926">
    <property type="entry name" value="GATASE"/>
</dbReference>
<dbReference type="OrthoDB" id="9813383at2"/>
<evidence type="ECO:0000313" key="2">
    <source>
        <dbReference type="EMBL" id="ADY57198.1"/>
    </source>
</evidence>
<reference evidence="3" key="2">
    <citation type="submission" date="2011-02" db="EMBL/GenBank/DDBJ databases">
        <title>The complete genome of Syntrophobotulus glycolicus DSM 8271.</title>
        <authorList>
            <person name="Lucas S."/>
            <person name="Copeland A."/>
            <person name="Lapidus A."/>
            <person name="Bruce D."/>
            <person name="Goodwin L."/>
            <person name="Pitluck S."/>
            <person name="Kyrpides N."/>
            <person name="Mavromatis K."/>
            <person name="Pagani I."/>
            <person name="Ivanova N."/>
            <person name="Mikhailova N."/>
            <person name="Chertkov O."/>
            <person name="Held B."/>
            <person name="Detter J.C."/>
            <person name="Tapia R."/>
            <person name="Han C."/>
            <person name="Land M."/>
            <person name="Hauser L."/>
            <person name="Markowitz V."/>
            <person name="Cheng J.-F."/>
            <person name="Hugenholtz P."/>
            <person name="Woyke T."/>
            <person name="Wu D."/>
            <person name="Spring S."/>
            <person name="Schroeder M."/>
            <person name="Brambilla E."/>
            <person name="Klenk H.-P."/>
            <person name="Eisen J.A."/>
        </authorList>
    </citation>
    <scope>NUCLEOTIDE SEQUENCE [LARGE SCALE GENOMIC DNA]</scope>
    <source>
        <strain evidence="3">DSM 8271 / FlGlyR</strain>
    </source>
</reference>
<dbReference type="STRING" id="645991.Sgly_2929"/>
<sequence>MKKLLLIKTGTTPEAIKERFGDAEEVFLRQMDVSEDTVIWPVYQEKQPPSLDDVSGMIITGANASVGSRAAWILFLEDWLRANAPRRIPTLGICFGHQLLADAFGGRVDFHPRGRETGTVDIHLTAGGRKDPLLGILPPNFTAHVLHAQTAERLPPGAVVLASSEHEQHHAFVYNDNIWGVQFHPEFTADLISAYIEEQNDYLLRKGYDVNKIRQSVRENHYGEALLKQFLNLLDHE</sequence>
<organism evidence="2 3">
    <name type="scientific">Syntrophobotulus glycolicus (strain DSM 8271 / FlGlyR)</name>
    <dbReference type="NCBI Taxonomy" id="645991"/>
    <lineage>
        <taxon>Bacteria</taxon>
        <taxon>Bacillati</taxon>
        <taxon>Bacillota</taxon>
        <taxon>Clostridia</taxon>
        <taxon>Eubacteriales</taxon>
        <taxon>Desulfitobacteriaceae</taxon>
        <taxon>Syntrophobotulus</taxon>
    </lineage>
</organism>
<dbReference type="NCBIfam" id="NF006562">
    <property type="entry name" value="PRK09065.1"/>
    <property type="match status" value="1"/>
</dbReference>
<dbReference type="InterPro" id="IPR029062">
    <property type="entry name" value="Class_I_gatase-like"/>
</dbReference>
<dbReference type="RefSeq" id="WP_013626018.1">
    <property type="nucleotide sequence ID" value="NC_015172.1"/>
</dbReference>
<gene>
    <name evidence="2" type="ordered locus">Sgly_2929</name>
</gene>
<keyword evidence="3" id="KW-1185">Reference proteome</keyword>
<name>F0SZ80_SYNGF</name>
<feature type="domain" description="Glutamine amidotransferase" evidence="1">
    <location>
        <begin position="50"/>
        <end position="190"/>
    </location>
</feature>
<dbReference type="Pfam" id="PF00117">
    <property type="entry name" value="GATase"/>
    <property type="match status" value="1"/>
</dbReference>
<dbReference type="PROSITE" id="PS51273">
    <property type="entry name" value="GATASE_TYPE_1"/>
    <property type="match status" value="1"/>
</dbReference>
<dbReference type="Gene3D" id="3.40.50.880">
    <property type="match status" value="1"/>
</dbReference>
<dbReference type="CDD" id="cd01741">
    <property type="entry name" value="GATase1_1"/>
    <property type="match status" value="1"/>
</dbReference>
<dbReference type="KEGG" id="sgy:Sgly_2929"/>
<dbReference type="EMBL" id="CP002547">
    <property type="protein sequence ID" value="ADY57198.1"/>
    <property type="molecule type" value="Genomic_DNA"/>
</dbReference>
<reference evidence="2 3" key="1">
    <citation type="journal article" date="2011" name="Stand. Genomic Sci.">
        <title>Complete genome sequence of Syntrophobotulus glycolicus type strain (FlGlyR).</title>
        <authorList>
            <person name="Han C."/>
            <person name="Mwirichia R."/>
            <person name="Chertkov O."/>
            <person name="Held B."/>
            <person name="Lapidus A."/>
            <person name="Nolan M."/>
            <person name="Lucas S."/>
            <person name="Hammon N."/>
            <person name="Deshpande S."/>
            <person name="Cheng J.F."/>
            <person name="Tapia R."/>
            <person name="Goodwin L."/>
            <person name="Pitluck S."/>
            <person name="Huntemann M."/>
            <person name="Liolios K."/>
            <person name="Ivanova N."/>
            <person name="Pagani I."/>
            <person name="Mavromatis K."/>
            <person name="Ovchinikova G."/>
            <person name="Pati A."/>
            <person name="Chen A."/>
            <person name="Palaniappan K."/>
            <person name="Land M."/>
            <person name="Hauser L."/>
            <person name="Brambilla E.M."/>
            <person name="Rohde M."/>
            <person name="Spring S."/>
            <person name="Sikorski J."/>
            <person name="Goker M."/>
            <person name="Woyke T."/>
            <person name="Bristow J."/>
            <person name="Eisen J.A."/>
            <person name="Markowitz V."/>
            <person name="Hugenholtz P."/>
            <person name="Kyrpides N.C."/>
            <person name="Klenk H.P."/>
            <person name="Detter J.C."/>
        </authorList>
    </citation>
    <scope>NUCLEOTIDE SEQUENCE [LARGE SCALE GENOMIC DNA]</scope>
    <source>
        <strain evidence="3">DSM 8271 / FlGlyR</strain>
    </source>
</reference>
<dbReference type="PANTHER" id="PTHR42695">
    <property type="entry name" value="GLUTAMINE AMIDOTRANSFERASE YLR126C-RELATED"/>
    <property type="match status" value="1"/>
</dbReference>
<dbReference type="AlphaFoldDB" id="F0SZ80"/>
<evidence type="ECO:0000259" key="1">
    <source>
        <dbReference type="Pfam" id="PF00117"/>
    </source>
</evidence>
<dbReference type="SUPFAM" id="SSF52317">
    <property type="entry name" value="Class I glutamine amidotransferase-like"/>
    <property type="match status" value="1"/>
</dbReference>
<evidence type="ECO:0000313" key="3">
    <source>
        <dbReference type="Proteomes" id="UP000007488"/>
    </source>
</evidence>
<proteinExistence type="predicted"/>
<dbReference type="InterPro" id="IPR044992">
    <property type="entry name" value="ChyE-like"/>
</dbReference>
<dbReference type="GO" id="GO:0005829">
    <property type="term" value="C:cytosol"/>
    <property type="evidence" value="ECO:0007669"/>
    <property type="project" value="TreeGrafter"/>
</dbReference>